<dbReference type="GO" id="GO:0003677">
    <property type="term" value="F:DNA binding"/>
    <property type="evidence" value="ECO:0007669"/>
    <property type="project" value="InterPro"/>
</dbReference>
<evidence type="ECO:0000313" key="2">
    <source>
        <dbReference type="EMBL" id="OTP65708.1"/>
    </source>
</evidence>
<dbReference type="Pfam" id="PF13560">
    <property type="entry name" value="HTH_31"/>
    <property type="match status" value="1"/>
</dbReference>
<dbReference type="CDD" id="cd00093">
    <property type="entry name" value="HTH_XRE"/>
    <property type="match status" value="1"/>
</dbReference>
<accession>A0A242M522</accession>
<dbReference type="InterPro" id="IPR001387">
    <property type="entry name" value="Cro/C1-type_HTH"/>
</dbReference>
<name>A0A242M522_CABSO</name>
<evidence type="ECO:0000313" key="3">
    <source>
        <dbReference type="Proteomes" id="UP000195221"/>
    </source>
</evidence>
<dbReference type="SMART" id="SM00530">
    <property type="entry name" value="HTH_XRE"/>
    <property type="match status" value="1"/>
</dbReference>
<dbReference type="PROSITE" id="PS50943">
    <property type="entry name" value="HTH_CROC1"/>
    <property type="match status" value="1"/>
</dbReference>
<evidence type="ECO:0000259" key="1">
    <source>
        <dbReference type="PROSITE" id="PS50943"/>
    </source>
</evidence>
<dbReference type="Gene3D" id="1.10.260.40">
    <property type="entry name" value="lambda repressor-like DNA-binding domains"/>
    <property type="match status" value="1"/>
</dbReference>
<organism evidence="2 3">
    <name type="scientific">Caballeronia sordidicola</name>
    <name type="common">Burkholderia sordidicola</name>
    <dbReference type="NCBI Taxonomy" id="196367"/>
    <lineage>
        <taxon>Bacteria</taxon>
        <taxon>Pseudomonadati</taxon>
        <taxon>Pseudomonadota</taxon>
        <taxon>Betaproteobacteria</taxon>
        <taxon>Burkholderiales</taxon>
        <taxon>Burkholderiaceae</taxon>
        <taxon>Caballeronia</taxon>
    </lineage>
</organism>
<dbReference type="EMBL" id="NBTZ01000174">
    <property type="protein sequence ID" value="OTP65708.1"/>
    <property type="molecule type" value="Genomic_DNA"/>
</dbReference>
<dbReference type="RefSeq" id="WP_075359768.1">
    <property type="nucleotide sequence ID" value="NZ_MSRG01000080.1"/>
</dbReference>
<proteinExistence type="predicted"/>
<dbReference type="InterPro" id="IPR010982">
    <property type="entry name" value="Lambda_DNA-bd_dom_sf"/>
</dbReference>
<gene>
    <name evidence="2" type="ORF">PAMC26577_38935</name>
</gene>
<reference evidence="2 3" key="1">
    <citation type="submission" date="2017-03" db="EMBL/GenBank/DDBJ databases">
        <title>Genome analysis of strain PAMC 26577.</title>
        <authorList>
            <person name="Oh H.-M."/>
            <person name="Yang J.-A."/>
        </authorList>
    </citation>
    <scope>NUCLEOTIDE SEQUENCE [LARGE SCALE GENOMIC DNA]</scope>
    <source>
        <strain evidence="2 3">PAMC 26577</strain>
    </source>
</reference>
<dbReference type="AlphaFoldDB" id="A0A242M522"/>
<protein>
    <submittedName>
        <fullName evidence="2">Helix-turn-helix motif</fullName>
    </submittedName>
</protein>
<feature type="domain" description="HTH cro/C1-type" evidence="1">
    <location>
        <begin position="22"/>
        <end position="76"/>
    </location>
</feature>
<dbReference type="SUPFAM" id="SSF47413">
    <property type="entry name" value="lambda repressor-like DNA-binding domains"/>
    <property type="match status" value="1"/>
</dbReference>
<dbReference type="Proteomes" id="UP000195221">
    <property type="component" value="Unassembled WGS sequence"/>
</dbReference>
<sequence length="232" mass="26706">MQTTEQTNTSRVLTVGELAEVIKLSRHYKQWSQEQLAALSGLSVRTIQRVERGEPSDFDTRRALASALEFEDIDALNKPFEIPTDEKLKAEKERFDREHITLDTLPLATGRELANLVEMHSMDLSTPGFDMKREAEEEFAALVDYMREYRECNELYSEVQKFDVYDQIQQHIDVLGKQGVSLCYAVRKLQMKFNADDTQAKPFRTSALYVVTFPLGKEPKQFVTPREMAMGL</sequence>
<comment type="caution">
    <text evidence="2">The sequence shown here is derived from an EMBL/GenBank/DDBJ whole genome shotgun (WGS) entry which is preliminary data.</text>
</comment>